<dbReference type="SUPFAM" id="SSF55486">
    <property type="entry name" value="Metalloproteases ('zincins'), catalytic domain"/>
    <property type="match status" value="1"/>
</dbReference>
<evidence type="ECO:0000259" key="2">
    <source>
        <dbReference type="Pfam" id="PF01433"/>
    </source>
</evidence>
<sequence>MGKTFRISITTFCALALASLLSPSVASANENPWLISNGHADAGLYEPRHIQNAYEKGTRSRDGKPGPNYWQNHSVHKIKMTVAPPDKKVRGEQEIIYTNNSPDPLPALVFRMYMDAHKPEALREYPTSRDFMTSGITVEEFSVDGTVMLWEDPQSPLAGMNFPGSTMHTILLPKPIPPKGSVSIKMRWSYDLVRDKGWKEGAIDESTFFLAYFFPRVTNYSDESGWDTRLFTMGREFNNDFADFEVEVVSPRDYVVWATGELQNPSDVLQPHIVARLKESEKSDQVATIAEAADIKGGKVTARAEMLSWKWRAKHVPDFALALSNHYRWQASSVVVAPETGRRAGVQAAYADSATDFKPIVEYGRQALQFASTKYPGVPYPYPKTTIILGGADEEYPMMVNDGSNIGSAEAASLPENAFTGFVATHEILHSWFPFYMGINEKRYPFMDEGWTTAFEYLRNREVLGVEKADALFKDFRVVKVGWPEAASGNDIPVITPHDSLFGQAPVFAFNQYGKAALGYLALKDLMGDEAFKKGLHTFMERWNGKRPLPWDMFNSFNNAGVGDHSWFFKNWFFGYNYMDLAVGGVRTEGGTHIVNVRNPGGMAMPFDLVLTYADGTIERVHRTPATWQSDGGATEVRVSKGKALSTVTLDTGIFVDFNPKDNSWKQ</sequence>
<accession>A0A553WAY0</accession>
<dbReference type="Pfam" id="PF01433">
    <property type="entry name" value="Peptidase_M1"/>
    <property type="match status" value="1"/>
</dbReference>
<comment type="caution">
    <text evidence="3">The sequence shown here is derived from an EMBL/GenBank/DDBJ whole genome shotgun (WGS) entry which is preliminary data.</text>
</comment>
<feature type="signal peptide" evidence="1">
    <location>
        <begin position="1"/>
        <end position="28"/>
    </location>
</feature>
<dbReference type="InterPro" id="IPR014782">
    <property type="entry name" value="Peptidase_M1_dom"/>
</dbReference>
<dbReference type="Gene3D" id="1.10.390.10">
    <property type="entry name" value="Neutral Protease Domain 2"/>
    <property type="match status" value="1"/>
</dbReference>
<reference evidence="3 4" key="1">
    <citation type="submission" date="2019-07" db="EMBL/GenBank/DDBJ databases">
        <authorList>
            <person name="Park M."/>
        </authorList>
    </citation>
    <scope>NUCLEOTIDE SEQUENCE [LARGE SCALE GENOMIC DNA]</scope>
    <source>
        <strain evidence="3 4">KCTC32445</strain>
    </source>
</reference>
<keyword evidence="1" id="KW-0732">Signal</keyword>
<dbReference type="RefSeq" id="WP_143777064.1">
    <property type="nucleotide sequence ID" value="NZ_VKKU01000002.1"/>
</dbReference>
<dbReference type="InterPro" id="IPR027268">
    <property type="entry name" value="Peptidase_M4/M1_CTD_sf"/>
</dbReference>
<feature type="domain" description="Peptidase M1 membrane alanine aminopeptidase" evidence="2">
    <location>
        <begin position="365"/>
        <end position="572"/>
    </location>
</feature>
<evidence type="ECO:0000313" key="4">
    <source>
        <dbReference type="Proteomes" id="UP000320160"/>
    </source>
</evidence>
<dbReference type="GO" id="GO:0008270">
    <property type="term" value="F:zinc ion binding"/>
    <property type="evidence" value="ECO:0007669"/>
    <property type="project" value="InterPro"/>
</dbReference>
<feature type="chain" id="PRO_5021869114" evidence="1">
    <location>
        <begin position="29"/>
        <end position="667"/>
    </location>
</feature>
<organism evidence="3 4">
    <name type="scientific">Sphingorhabdus contaminans</name>
    <dbReference type="NCBI Taxonomy" id="1343899"/>
    <lineage>
        <taxon>Bacteria</taxon>
        <taxon>Pseudomonadati</taxon>
        <taxon>Pseudomonadota</taxon>
        <taxon>Alphaproteobacteria</taxon>
        <taxon>Sphingomonadales</taxon>
        <taxon>Sphingomonadaceae</taxon>
        <taxon>Sphingorhabdus</taxon>
    </lineage>
</organism>
<gene>
    <name evidence="3" type="ORF">FOM92_11805</name>
</gene>
<protein>
    <submittedName>
        <fullName evidence="3">M1 family metallopeptidase</fullName>
    </submittedName>
</protein>
<dbReference type="AlphaFoldDB" id="A0A553WAY0"/>
<evidence type="ECO:0000256" key="1">
    <source>
        <dbReference type="SAM" id="SignalP"/>
    </source>
</evidence>
<name>A0A553WAY0_9SPHN</name>
<proteinExistence type="predicted"/>
<dbReference type="Proteomes" id="UP000320160">
    <property type="component" value="Unassembled WGS sequence"/>
</dbReference>
<evidence type="ECO:0000313" key="3">
    <source>
        <dbReference type="EMBL" id="TSB01844.1"/>
    </source>
</evidence>
<dbReference type="EMBL" id="VKKU01000002">
    <property type="protein sequence ID" value="TSB01844.1"/>
    <property type="molecule type" value="Genomic_DNA"/>
</dbReference>
<dbReference type="GO" id="GO:0008237">
    <property type="term" value="F:metallopeptidase activity"/>
    <property type="evidence" value="ECO:0007669"/>
    <property type="project" value="InterPro"/>
</dbReference>
<keyword evidence="4" id="KW-1185">Reference proteome</keyword>
<dbReference type="OrthoDB" id="9814383at2"/>
<dbReference type="CDD" id="cd09604">
    <property type="entry name" value="M1_APN_like"/>
    <property type="match status" value="1"/>
</dbReference>